<evidence type="ECO:0000313" key="2">
    <source>
        <dbReference type="EMBL" id="CAK9188671.1"/>
    </source>
</evidence>
<feature type="non-terminal residue" evidence="2">
    <location>
        <position position="61"/>
    </location>
</feature>
<feature type="non-terminal residue" evidence="2">
    <location>
        <position position="1"/>
    </location>
</feature>
<feature type="region of interest" description="Disordered" evidence="1">
    <location>
        <begin position="1"/>
        <end position="61"/>
    </location>
</feature>
<dbReference type="EMBL" id="CAUOFW020010607">
    <property type="protein sequence ID" value="CAK9188671.1"/>
    <property type="molecule type" value="Genomic_DNA"/>
</dbReference>
<dbReference type="AlphaFoldDB" id="A0ABC8V5P6"/>
<reference evidence="2 3" key="1">
    <citation type="submission" date="2024-02" db="EMBL/GenBank/DDBJ databases">
        <authorList>
            <person name="Vignale AGUSTIN F."/>
            <person name="Sosa J E."/>
            <person name="Modenutti C."/>
        </authorList>
    </citation>
    <scope>NUCLEOTIDE SEQUENCE [LARGE SCALE GENOMIC DNA]</scope>
</reference>
<keyword evidence="3" id="KW-1185">Reference proteome</keyword>
<evidence type="ECO:0000313" key="3">
    <source>
        <dbReference type="Proteomes" id="UP001642360"/>
    </source>
</evidence>
<proteinExistence type="predicted"/>
<evidence type="ECO:0000256" key="1">
    <source>
        <dbReference type="SAM" id="MobiDB-lite"/>
    </source>
</evidence>
<gene>
    <name evidence="2" type="ORF">ILEXP_LOCUS59370</name>
</gene>
<accession>A0ABC8V5P6</accession>
<comment type="caution">
    <text evidence="2">The sequence shown here is derived from an EMBL/GenBank/DDBJ whole genome shotgun (WGS) entry which is preliminary data.</text>
</comment>
<organism evidence="2 3">
    <name type="scientific">Ilex paraguariensis</name>
    <name type="common">yerba mate</name>
    <dbReference type="NCBI Taxonomy" id="185542"/>
    <lineage>
        <taxon>Eukaryota</taxon>
        <taxon>Viridiplantae</taxon>
        <taxon>Streptophyta</taxon>
        <taxon>Embryophyta</taxon>
        <taxon>Tracheophyta</taxon>
        <taxon>Spermatophyta</taxon>
        <taxon>Magnoliopsida</taxon>
        <taxon>eudicotyledons</taxon>
        <taxon>Gunneridae</taxon>
        <taxon>Pentapetalae</taxon>
        <taxon>asterids</taxon>
        <taxon>campanulids</taxon>
        <taxon>Aquifoliales</taxon>
        <taxon>Aquifoliaceae</taxon>
        <taxon>Ilex</taxon>
    </lineage>
</organism>
<name>A0ABC8V5P6_9AQUA</name>
<sequence>PPNRYYPRIDSPEYSTPRSSSSSPRTPSTTYPNHRRDRTTPGAGHTSPSFHPDLPRPPAPP</sequence>
<feature type="compositionally biased region" description="Low complexity" evidence="1">
    <location>
        <begin position="12"/>
        <end position="32"/>
    </location>
</feature>
<dbReference type="Proteomes" id="UP001642360">
    <property type="component" value="Unassembled WGS sequence"/>
</dbReference>
<protein>
    <submittedName>
        <fullName evidence="2">Uncharacterized protein</fullName>
    </submittedName>
</protein>